<evidence type="ECO:0000313" key="3">
    <source>
        <dbReference type="EMBL" id="ESO12460.1"/>
    </source>
</evidence>
<dbReference type="EnsemblMetazoa" id="HelroT158995">
    <property type="protein sequence ID" value="HelroP158995"/>
    <property type="gene ID" value="HelroG158995"/>
</dbReference>
<dbReference type="InParanoid" id="T1ENG7"/>
<dbReference type="Proteomes" id="UP000015101">
    <property type="component" value="Unassembled WGS sequence"/>
</dbReference>
<feature type="compositionally biased region" description="Acidic residues" evidence="1">
    <location>
        <begin position="65"/>
        <end position="85"/>
    </location>
</feature>
<gene>
    <name evidence="4" type="primary">20198117</name>
    <name evidence="3" type="ORF">HELRODRAFT_158995</name>
</gene>
<dbReference type="EMBL" id="AMQM01000171">
    <property type="status" value="NOT_ANNOTATED_CDS"/>
    <property type="molecule type" value="Genomic_DNA"/>
</dbReference>
<evidence type="ECO:0000256" key="2">
    <source>
        <dbReference type="SAM" id="SignalP"/>
    </source>
</evidence>
<protein>
    <submittedName>
        <fullName evidence="3 4">Uncharacterized protein</fullName>
    </submittedName>
</protein>
<reference evidence="3 5" key="2">
    <citation type="journal article" date="2013" name="Nature">
        <title>Insights into bilaterian evolution from three spiralian genomes.</title>
        <authorList>
            <person name="Simakov O."/>
            <person name="Marletaz F."/>
            <person name="Cho S.J."/>
            <person name="Edsinger-Gonzales E."/>
            <person name="Havlak P."/>
            <person name="Hellsten U."/>
            <person name="Kuo D.H."/>
            <person name="Larsson T."/>
            <person name="Lv J."/>
            <person name="Arendt D."/>
            <person name="Savage R."/>
            <person name="Osoegawa K."/>
            <person name="de Jong P."/>
            <person name="Grimwood J."/>
            <person name="Chapman J.A."/>
            <person name="Shapiro H."/>
            <person name="Aerts A."/>
            <person name="Otillar R.P."/>
            <person name="Terry A.Y."/>
            <person name="Boore J.L."/>
            <person name="Grigoriev I.V."/>
            <person name="Lindberg D.R."/>
            <person name="Seaver E.C."/>
            <person name="Weisblat D.A."/>
            <person name="Putnam N.H."/>
            <person name="Rokhsar D.S."/>
        </authorList>
    </citation>
    <scope>NUCLEOTIDE SEQUENCE</scope>
</reference>
<keyword evidence="5" id="KW-1185">Reference proteome</keyword>
<dbReference type="RefSeq" id="XP_009009180.1">
    <property type="nucleotide sequence ID" value="XM_009010932.1"/>
</dbReference>
<evidence type="ECO:0000313" key="5">
    <source>
        <dbReference type="Proteomes" id="UP000015101"/>
    </source>
</evidence>
<proteinExistence type="predicted"/>
<feature type="chain" id="PRO_5010979913" evidence="2">
    <location>
        <begin position="25"/>
        <end position="137"/>
    </location>
</feature>
<feature type="region of interest" description="Disordered" evidence="1">
    <location>
        <begin position="64"/>
        <end position="85"/>
    </location>
</feature>
<dbReference type="GeneID" id="20198117"/>
<sequence>MQFATITIQLLLIFNLVFIKNAQSKVSRPYGKTGISPKNKIFDSGCENHNFKIEFISSSVSCYETDTDDDSSGFDDNENDYDDPAESDTWSWVYTFKVIPGYQEPPYLRALLMDERNLDRVNDCLEPFEIVVKYDEK</sequence>
<accession>T1ENG7</accession>
<dbReference type="CTD" id="20198117"/>
<dbReference type="AlphaFoldDB" id="T1ENG7"/>
<evidence type="ECO:0000313" key="4">
    <source>
        <dbReference type="EnsemblMetazoa" id="HelroP158995"/>
    </source>
</evidence>
<feature type="signal peptide" evidence="2">
    <location>
        <begin position="1"/>
        <end position="24"/>
    </location>
</feature>
<reference evidence="4" key="3">
    <citation type="submission" date="2015-06" db="UniProtKB">
        <authorList>
            <consortium name="EnsemblMetazoa"/>
        </authorList>
    </citation>
    <scope>IDENTIFICATION</scope>
</reference>
<keyword evidence="2" id="KW-0732">Signal</keyword>
<name>T1ENG7_HELRO</name>
<dbReference type="EMBL" id="KB095811">
    <property type="protein sequence ID" value="ESO12460.1"/>
    <property type="molecule type" value="Genomic_DNA"/>
</dbReference>
<dbReference type="HOGENOM" id="CLU_1867291_0_0_1"/>
<reference evidence="5" key="1">
    <citation type="submission" date="2012-12" db="EMBL/GenBank/DDBJ databases">
        <authorList>
            <person name="Hellsten U."/>
            <person name="Grimwood J."/>
            <person name="Chapman J.A."/>
            <person name="Shapiro H."/>
            <person name="Aerts A."/>
            <person name="Otillar R.P."/>
            <person name="Terry A.Y."/>
            <person name="Boore J.L."/>
            <person name="Simakov O."/>
            <person name="Marletaz F."/>
            <person name="Cho S.-J."/>
            <person name="Edsinger-Gonzales E."/>
            <person name="Havlak P."/>
            <person name="Kuo D.-H."/>
            <person name="Larsson T."/>
            <person name="Lv J."/>
            <person name="Arendt D."/>
            <person name="Savage R."/>
            <person name="Osoegawa K."/>
            <person name="de Jong P."/>
            <person name="Lindberg D.R."/>
            <person name="Seaver E.C."/>
            <person name="Weisblat D.A."/>
            <person name="Putnam N.H."/>
            <person name="Grigoriev I.V."/>
            <person name="Rokhsar D.S."/>
        </authorList>
    </citation>
    <scope>NUCLEOTIDE SEQUENCE</scope>
</reference>
<dbReference type="KEGG" id="hro:HELRODRAFT_158995"/>
<organism evidence="4 5">
    <name type="scientific">Helobdella robusta</name>
    <name type="common">Californian leech</name>
    <dbReference type="NCBI Taxonomy" id="6412"/>
    <lineage>
        <taxon>Eukaryota</taxon>
        <taxon>Metazoa</taxon>
        <taxon>Spiralia</taxon>
        <taxon>Lophotrochozoa</taxon>
        <taxon>Annelida</taxon>
        <taxon>Clitellata</taxon>
        <taxon>Hirudinea</taxon>
        <taxon>Rhynchobdellida</taxon>
        <taxon>Glossiphoniidae</taxon>
        <taxon>Helobdella</taxon>
    </lineage>
</organism>
<evidence type="ECO:0000256" key="1">
    <source>
        <dbReference type="SAM" id="MobiDB-lite"/>
    </source>
</evidence>